<dbReference type="EMBL" id="RBNL01004706">
    <property type="protein sequence ID" value="RML26205.1"/>
    <property type="molecule type" value="Genomic_DNA"/>
</dbReference>
<protein>
    <submittedName>
        <fullName evidence="1">Alginate biosynthesis protein AlgX</fullName>
    </submittedName>
</protein>
<dbReference type="AlphaFoldDB" id="A0A3M2UGU9"/>
<proteinExistence type="predicted"/>
<gene>
    <name evidence="1" type="ORF">APX70_05232</name>
</gene>
<name>A0A3M2UGU9_PSEYM</name>
<sequence length="53" mass="6210">MQYLGSEDFQKRPPKILIWEFSPLYRLDQETIYRQMMALLDNGCEGKPAVMSA</sequence>
<evidence type="ECO:0000313" key="1">
    <source>
        <dbReference type="EMBL" id="RML26205.1"/>
    </source>
</evidence>
<dbReference type="Proteomes" id="UP000282378">
    <property type="component" value="Unassembled WGS sequence"/>
</dbReference>
<reference evidence="1 2" key="1">
    <citation type="submission" date="2018-08" db="EMBL/GenBank/DDBJ databases">
        <title>Recombination of ecologically and evolutionarily significant loci maintains genetic cohesion in the Pseudomonas syringae species complex.</title>
        <authorList>
            <person name="Dillon M."/>
            <person name="Thakur S."/>
            <person name="Almeida R.N.D."/>
            <person name="Weir B.S."/>
            <person name="Guttman D.S."/>
        </authorList>
    </citation>
    <scope>NUCLEOTIDE SEQUENCE [LARGE SCALE GENOMIC DNA]</scope>
    <source>
        <strain evidence="1 2">88_10</strain>
    </source>
</reference>
<feature type="non-terminal residue" evidence="1">
    <location>
        <position position="53"/>
    </location>
</feature>
<evidence type="ECO:0000313" key="2">
    <source>
        <dbReference type="Proteomes" id="UP000282378"/>
    </source>
</evidence>
<comment type="caution">
    <text evidence="1">The sequence shown here is derived from an EMBL/GenBank/DDBJ whole genome shotgun (WGS) entry which is preliminary data.</text>
</comment>
<accession>A0A3M2UGU9</accession>
<organism evidence="1 2">
    <name type="scientific">Pseudomonas syringae pv. maculicola</name>
    <dbReference type="NCBI Taxonomy" id="59511"/>
    <lineage>
        <taxon>Bacteria</taxon>
        <taxon>Pseudomonadati</taxon>
        <taxon>Pseudomonadota</taxon>
        <taxon>Gammaproteobacteria</taxon>
        <taxon>Pseudomonadales</taxon>
        <taxon>Pseudomonadaceae</taxon>
        <taxon>Pseudomonas</taxon>
    </lineage>
</organism>